<reference evidence="1 2" key="1">
    <citation type="submission" date="2019-05" db="EMBL/GenBank/DDBJ databases">
        <title>Another draft genome of Portunus trituberculatus and its Hox gene families provides insights of decapod evolution.</title>
        <authorList>
            <person name="Jeong J.-H."/>
            <person name="Song I."/>
            <person name="Kim S."/>
            <person name="Choi T."/>
            <person name="Kim D."/>
            <person name="Ryu S."/>
            <person name="Kim W."/>
        </authorList>
    </citation>
    <scope>NUCLEOTIDE SEQUENCE [LARGE SCALE GENOMIC DNA]</scope>
    <source>
        <tissue evidence="1">Muscle</tissue>
    </source>
</reference>
<sequence>MVKMLLIEGCYFSRRQKPCRVCLTVLFAFRHACIVENKLTTKCESRGVRPVIRKEITPVSRGPAGFTGCSTSQLAFT</sequence>
<name>A0A5B7HTT9_PORTR</name>
<keyword evidence="2" id="KW-1185">Reference proteome</keyword>
<gene>
    <name evidence="1" type="ORF">E2C01_067782</name>
</gene>
<proteinExistence type="predicted"/>
<organism evidence="1 2">
    <name type="scientific">Portunus trituberculatus</name>
    <name type="common">Swimming crab</name>
    <name type="synonym">Neptunus trituberculatus</name>
    <dbReference type="NCBI Taxonomy" id="210409"/>
    <lineage>
        <taxon>Eukaryota</taxon>
        <taxon>Metazoa</taxon>
        <taxon>Ecdysozoa</taxon>
        <taxon>Arthropoda</taxon>
        <taxon>Crustacea</taxon>
        <taxon>Multicrustacea</taxon>
        <taxon>Malacostraca</taxon>
        <taxon>Eumalacostraca</taxon>
        <taxon>Eucarida</taxon>
        <taxon>Decapoda</taxon>
        <taxon>Pleocyemata</taxon>
        <taxon>Brachyura</taxon>
        <taxon>Eubrachyura</taxon>
        <taxon>Portunoidea</taxon>
        <taxon>Portunidae</taxon>
        <taxon>Portuninae</taxon>
        <taxon>Portunus</taxon>
    </lineage>
</organism>
<dbReference type="EMBL" id="VSRR010036837">
    <property type="protein sequence ID" value="MPC73453.1"/>
    <property type="molecule type" value="Genomic_DNA"/>
</dbReference>
<dbReference type="Proteomes" id="UP000324222">
    <property type="component" value="Unassembled WGS sequence"/>
</dbReference>
<dbReference type="AlphaFoldDB" id="A0A5B7HTT9"/>
<evidence type="ECO:0000313" key="2">
    <source>
        <dbReference type="Proteomes" id="UP000324222"/>
    </source>
</evidence>
<evidence type="ECO:0000313" key="1">
    <source>
        <dbReference type="EMBL" id="MPC73453.1"/>
    </source>
</evidence>
<comment type="caution">
    <text evidence="1">The sequence shown here is derived from an EMBL/GenBank/DDBJ whole genome shotgun (WGS) entry which is preliminary data.</text>
</comment>
<accession>A0A5B7HTT9</accession>
<protein>
    <submittedName>
        <fullName evidence="1">Uncharacterized protein</fullName>
    </submittedName>
</protein>